<accession>A0A0R2NP65</accession>
<keyword evidence="11" id="KW-1185">Reference proteome</keyword>
<comment type="similarity">
    <text evidence="7">In the N-terminal section; belongs to the binding-protein-dependent transport system permease family.</text>
</comment>
<keyword evidence="2 8" id="KW-0813">Transport</keyword>
<feature type="transmembrane region" description="Helical" evidence="8">
    <location>
        <begin position="145"/>
        <end position="172"/>
    </location>
</feature>
<dbReference type="EMBL" id="JQCQ01000002">
    <property type="protein sequence ID" value="KRO26208.1"/>
    <property type="molecule type" value="Genomic_DNA"/>
</dbReference>
<proteinExistence type="inferred from homology"/>
<dbReference type="Pfam" id="PF04069">
    <property type="entry name" value="OpuAC"/>
    <property type="match status" value="1"/>
</dbReference>
<dbReference type="InterPro" id="IPR000515">
    <property type="entry name" value="MetI-like"/>
</dbReference>
<comment type="similarity">
    <text evidence="6">In the C-terminal section; belongs to the OsmX family.</text>
</comment>
<dbReference type="GO" id="GO:0031460">
    <property type="term" value="P:glycine betaine transport"/>
    <property type="evidence" value="ECO:0007669"/>
    <property type="project" value="TreeGrafter"/>
</dbReference>
<gene>
    <name evidence="10" type="ORF">IV88_GL000668</name>
</gene>
<dbReference type="InterPro" id="IPR007210">
    <property type="entry name" value="ABC_Gly_betaine_transp_sub-bd"/>
</dbReference>
<reference evidence="10 11" key="1">
    <citation type="journal article" date="2015" name="Genome Announc.">
        <title>Expanding the biotechnology potential of lactobacilli through comparative genomics of 213 strains and associated genera.</title>
        <authorList>
            <person name="Sun Z."/>
            <person name="Harris H.M."/>
            <person name="McCann A."/>
            <person name="Guo C."/>
            <person name="Argimon S."/>
            <person name="Zhang W."/>
            <person name="Yang X."/>
            <person name="Jeffery I.B."/>
            <person name="Cooney J.C."/>
            <person name="Kagawa T.F."/>
            <person name="Liu W."/>
            <person name="Song Y."/>
            <person name="Salvetti E."/>
            <person name="Wrobel A."/>
            <person name="Rasinkangas P."/>
            <person name="Parkhill J."/>
            <person name="Rea M.C."/>
            <person name="O'Sullivan O."/>
            <person name="Ritari J."/>
            <person name="Douillard F.P."/>
            <person name="Paul Ross R."/>
            <person name="Yang R."/>
            <person name="Briner A.E."/>
            <person name="Felis G.E."/>
            <person name="de Vos W.M."/>
            <person name="Barrangou R."/>
            <person name="Klaenhammer T.R."/>
            <person name="Caufield P.W."/>
            <person name="Cui Y."/>
            <person name="Zhang H."/>
            <person name="O'Toole P.W."/>
        </authorList>
    </citation>
    <scope>NUCLEOTIDE SEQUENCE [LARGE SCALE GENOMIC DNA]</scope>
    <source>
        <strain evidence="10 11">DSM 23026</strain>
    </source>
</reference>
<dbReference type="OrthoDB" id="9801163at2"/>
<dbReference type="PATRIC" id="fig|480391.4.peg.677"/>
<evidence type="ECO:0000259" key="9">
    <source>
        <dbReference type="PROSITE" id="PS50928"/>
    </source>
</evidence>
<dbReference type="FunFam" id="1.10.3720.10:FF:000001">
    <property type="entry name" value="Glycine betaine ABC transporter, permease"/>
    <property type="match status" value="1"/>
</dbReference>
<dbReference type="SUPFAM" id="SSF53850">
    <property type="entry name" value="Periplasmic binding protein-like II"/>
    <property type="match status" value="1"/>
</dbReference>
<evidence type="ECO:0000256" key="4">
    <source>
        <dbReference type="ARBA" id="ARBA00022989"/>
    </source>
</evidence>
<evidence type="ECO:0000313" key="10">
    <source>
        <dbReference type="EMBL" id="KRO26208.1"/>
    </source>
</evidence>
<keyword evidence="5 8" id="KW-0472">Membrane</keyword>
<comment type="similarity">
    <text evidence="8">Belongs to the binding-protein-dependent transport system permease family.</text>
</comment>
<feature type="domain" description="ABC transmembrane type-1" evidence="9">
    <location>
        <begin position="19"/>
        <end position="202"/>
    </location>
</feature>
<dbReference type="Pfam" id="PF00528">
    <property type="entry name" value="BPD_transp_1"/>
    <property type="match status" value="1"/>
</dbReference>
<evidence type="ECO:0000256" key="1">
    <source>
        <dbReference type="ARBA" id="ARBA00004141"/>
    </source>
</evidence>
<dbReference type="GO" id="GO:0043190">
    <property type="term" value="C:ATP-binding cassette (ABC) transporter complex"/>
    <property type="evidence" value="ECO:0007669"/>
    <property type="project" value="InterPro"/>
</dbReference>
<dbReference type="Proteomes" id="UP000051249">
    <property type="component" value="Unassembled WGS sequence"/>
</dbReference>
<sequence>MSDLIKTFLDQKDQLWQALLQHLEISMIALLIAVMIAVPLAIWATHHPKVAETLLQITSVLQTIPSLALLGLLIPLVGIGSVPAVIALVIYALLPIFQNTYVGIDEIDPSLEEAADAFGMRPIQKLFRVELPIAMPVIISGIRTAMVLIVGTATLAALIGAGGLGNFILLGINRNDTSLILIGAISSALLAIILSALIRLLQRMSLKNMLISVGVLIAAIAGGVGVQSLSKPVEQITVAGKLGSEPDILINMYKDLIEQDNPKVKVQLKSNFGETSFLFNALKAHRIDIYPEFSGTVLETLVKDDSTKKLSEQGTYLKAKKLISQQGRMTYLEPMNYENTFGIAVKRSFAAKYHLKTISDLSAIQDKLHGGMSLEFINRKDGMVGIKKAYNLDFPIKSMQPSLRYEAIKKNDINICDAYTTDSQLRQLDLVTLQDDKHVFPPYQGAPLMNDDFAGKHSKVVDSLNKLKGKITAKQMQEMNYEVNVQKKSAAGVAKTYLVQHGLLKAGE</sequence>
<feature type="transmembrane region" description="Helical" evidence="8">
    <location>
        <begin position="178"/>
        <end position="198"/>
    </location>
</feature>
<evidence type="ECO:0000256" key="7">
    <source>
        <dbReference type="ARBA" id="ARBA00035652"/>
    </source>
</evidence>
<dbReference type="InterPro" id="IPR051204">
    <property type="entry name" value="ABC_transp_perm/SBD"/>
</dbReference>
<dbReference type="PANTHER" id="PTHR30177">
    <property type="entry name" value="GLYCINE BETAINE/L-PROLINE TRANSPORT SYSTEM PERMEASE PROTEIN PROW"/>
    <property type="match status" value="1"/>
</dbReference>
<evidence type="ECO:0000256" key="6">
    <source>
        <dbReference type="ARBA" id="ARBA00035642"/>
    </source>
</evidence>
<protein>
    <recommendedName>
        <fullName evidence="9">ABC transmembrane type-1 domain-containing protein</fullName>
    </recommendedName>
</protein>
<dbReference type="InterPro" id="IPR035906">
    <property type="entry name" value="MetI-like_sf"/>
</dbReference>
<comment type="caution">
    <text evidence="10">The sequence shown here is derived from an EMBL/GenBank/DDBJ whole genome shotgun (WGS) entry which is preliminary data.</text>
</comment>
<dbReference type="AlphaFoldDB" id="A0A0R2NP65"/>
<dbReference type="SUPFAM" id="SSF161098">
    <property type="entry name" value="MetI-like"/>
    <property type="match status" value="1"/>
</dbReference>
<comment type="subcellular location">
    <subcellularLocation>
        <location evidence="8">Cell membrane</location>
        <topology evidence="8">Multi-pass membrane protein</topology>
    </subcellularLocation>
    <subcellularLocation>
        <location evidence="1">Membrane</location>
        <topology evidence="1">Multi-pass membrane protein</topology>
    </subcellularLocation>
</comment>
<dbReference type="GO" id="GO:0022857">
    <property type="term" value="F:transmembrane transporter activity"/>
    <property type="evidence" value="ECO:0007669"/>
    <property type="project" value="InterPro"/>
</dbReference>
<dbReference type="Gene3D" id="3.40.190.10">
    <property type="entry name" value="Periplasmic binding protein-like II"/>
    <property type="match status" value="1"/>
</dbReference>
<dbReference type="CDD" id="cd13610">
    <property type="entry name" value="PBP2_ChoS"/>
    <property type="match status" value="1"/>
</dbReference>
<dbReference type="Gene3D" id="3.40.190.120">
    <property type="entry name" value="Osmoprotection protein (prox), domain 2"/>
    <property type="match status" value="1"/>
</dbReference>
<feature type="transmembrane region" description="Helical" evidence="8">
    <location>
        <begin position="64"/>
        <end position="94"/>
    </location>
</feature>
<evidence type="ECO:0000256" key="5">
    <source>
        <dbReference type="ARBA" id="ARBA00023136"/>
    </source>
</evidence>
<evidence type="ECO:0000256" key="8">
    <source>
        <dbReference type="RuleBase" id="RU363032"/>
    </source>
</evidence>
<name>A0A0R2NP65_9LACO</name>
<dbReference type="Gene3D" id="1.10.3720.10">
    <property type="entry name" value="MetI-like"/>
    <property type="match status" value="1"/>
</dbReference>
<keyword evidence="4 8" id="KW-1133">Transmembrane helix</keyword>
<dbReference type="PANTHER" id="PTHR30177:SF4">
    <property type="entry name" value="OSMOPROTECTANT IMPORT PERMEASE PROTEIN OSMW"/>
    <property type="match status" value="1"/>
</dbReference>
<keyword evidence="3 8" id="KW-0812">Transmembrane</keyword>
<feature type="transmembrane region" description="Helical" evidence="8">
    <location>
        <begin position="25"/>
        <end position="44"/>
    </location>
</feature>
<feature type="transmembrane region" description="Helical" evidence="8">
    <location>
        <begin position="210"/>
        <end position="229"/>
    </location>
</feature>
<dbReference type="PROSITE" id="PS50928">
    <property type="entry name" value="ABC_TM1"/>
    <property type="match status" value="1"/>
</dbReference>
<dbReference type="CDD" id="cd06261">
    <property type="entry name" value="TM_PBP2"/>
    <property type="match status" value="1"/>
</dbReference>
<dbReference type="RefSeq" id="WP_057797854.1">
    <property type="nucleotide sequence ID" value="NZ_BJZZ01000002.1"/>
</dbReference>
<evidence type="ECO:0000313" key="11">
    <source>
        <dbReference type="Proteomes" id="UP000051249"/>
    </source>
</evidence>
<evidence type="ECO:0000256" key="2">
    <source>
        <dbReference type="ARBA" id="ARBA00022448"/>
    </source>
</evidence>
<evidence type="ECO:0000256" key="3">
    <source>
        <dbReference type="ARBA" id="ARBA00022692"/>
    </source>
</evidence>
<organism evidence="10 11">
    <name type="scientific">Pediococcus argentinicus</name>
    <dbReference type="NCBI Taxonomy" id="480391"/>
    <lineage>
        <taxon>Bacteria</taxon>
        <taxon>Bacillati</taxon>
        <taxon>Bacillota</taxon>
        <taxon>Bacilli</taxon>
        <taxon>Lactobacillales</taxon>
        <taxon>Lactobacillaceae</taxon>
        <taxon>Pediococcus</taxon>
    </lineage>
</organism>
<dbReference type="InterPro" id="IPR058089">
    <property type="entry name" value="EgtUBC_SBD"/>
</dbReference>